<gene>
    <name evidence="2" type="ORF">F0562_026575</name>
</gene>
<evidence type="ECO:0000256" key="1">
    <source>
        <dbReference type="SAM" id="MobiDB-lite"/>
    </source>
</evidence>
<evidence type="ECO:0000313" key="2">
    <source>
        <dbReference type="EMBL" id="KAA8539883.1"/>
    </source>
</evidence>
<organism evidence="2 3">
    <name type="scientific">Nyssa sinensis</name>
    <dbReference type="NCBI Taxonomy" id="561372"/>
    <lineage>
        <taxon>Eukaryota</taxon>
        <taxon>Viridiplantae</taxon>
        <taxon>Streptophyta</taxon>
        <taxon>Embryophyta</taxon>
        <taxon>Tracheophyta</taxon>
        <taxon>Spermatophyta</taxon>
        <taxon>Magnoliopsida</taxon>
        <taxon>eudicotyledons</taxon>
        <taxon>Gunneridae</taxon>
        <taxon>Pentapetalae</taxon>
        <taxon>asterids</taxon>
        <taxon>Cornales</taxon>
        <taxon>Nyssaceae</taxon>
        <taxon>Nyssa</taxon>
    </lineage>
</organism>
<dbReference type="AlphaFoldDB" id="A0A5J5B9R4"/>
<feature type="compositionally biased region" description="Low complexity" evidence="1">
    <location>
        <begin position="135"/>
        <end position="155"/>
    </location>
</feature>
<dbReference type="PANTHER" id="PTHR10378">
    <property type="entry name" value="LIM DOMAIN-BINDING PROTEIN"/>
    <property type="match status" value="1"/>
</dbReference>
<keyword evidence="3" id="KW-1185">Reference proteome</keyword>
<dbReference type="EMBL" id="CM018037">
    <property type="protein sequence ID" value="KAA8539883.1"/>
    <property type="molecule type" value="Genomic_DNA"/>
</dbReference>
<accession>A0A5J5B9R4</accession>
<evidence type="ECO:0000313" key="3">
    <source>
        <dbReference type="Proteomes" id="UP000325577"/>
    </source>
</evidence>
<dbReference type="Proteomes" id="UP000325577">
    <property type="component" value="Linkage Group LG14"/>
</dbReference>
<proteinExistence type="predicted"/>
<dbReference type="OrthoDB" id="1751011at2759"/>
<dbReference type="InterPro" id="IPR029005">
    <property type="entry name" value="LIM-bd/SEUSS"/>
</dbReference>
<sequence>MTLLMLLKISEVVNSMKDVMHFCREHKIGPIEGLKNYPRHGTAAKLQMQKLQEMEQLAGIQGAPTDRNTLNQLMTLHPGLNSQMGNDHHMAGRGALSGSAQAALALRYGNNNSAATAASGNGQGSVMGPTPSRNNSFKAASHSDSSAAGGNNGFNQKESDLPQNLHLSEEMVQDIAHDFTKNGFFNSDLEDNMSYGWKA</sequence>
<reference evidence="2 3" key="1">
    <citation type="submission" date="2019-09" db="EMBL/GenBank/DDBJ databases">
        <title>A chromosome-level genome assembly of the Chinese tupelo Nyssa sinensis.</title>
        <authorList>
            <person name="Yang X."/>
            <person name="Kang M."/>
            <person name="Yang Y."/>
            <person name="Xiong H."/>
            <person name="Wang M."/>
            <person name="Zhang Z."/>
            <person name="Wang Z."/>
            <person name="Wu H."/>
            <person name="Ma T."/>
            <person name="Liu J."/>
            <person name="Xi Z."/>
        </authorList>
    </citation>
    <scope>NUCLEOTIDE SEQUENCE [LARGE SCALE GENOMIC DNA]</scope>
    <source>
        <strain evidence="2">J267</strain>
        <tissue evidence="2">Leaf</tissue>
    </source>
</reference>
<protein>
    <submittedName>
        <fullName evidence="2">Uncharacterized protein</fullName>
    </submittedName>
</protein>
<feature type="region of interest" description="Disordered" evidence="1">
    <location>
        <begin position="118"/>
        <end position="160"/>
    </location>
</feature>
<name>A0A5J5B9R4_9ASTE</name>